<feature type="transmembrane region" description="Helical" evidence="6">
    <location>
        <begin position="102"/>
        <end position="124"/>
    </location>
</feature>
<evidence type="ECO:0000256" key="3">
    <source>
        <dbReference type="ARBA" id="ARBA00022692"/>
    </source>
</evidence>
<accession>A0A396S9X0</accession>
<feature type="transmembrane region" description="Helical" evidence="6">
    <location>
        <begin position="74"/>
        <end position="96"/>
    </location>
</feature>
<dbReference type="PROSITE" id="PS50850">
    <property type="entry name" value="MFS"/>
    <property type="match status" value="1"/>
</dbReference>
<evidence type="ECO:0000313" key="9">
    <source>
        <dbReference type="Proteomes" id="UP000265692"/>
    </source>
</evidence>
<feature type="transmembrane region" description="Helical" evidence="6">
    <location>
        <begin position="47"/>
        <end position="67"/>
    </location>
</feature>
<proteinExistence type="predicted"/>
<evidence type="ECO:0000256" key="4">
    <source>
        <dbReference type="ARBA" id="ARBA00022989"/>
    </source>
</evidence>
<protein>
    <submittedName>
        <fullName evidence="8">YbfB/YjiJ family MFS transporter</fullName>
    </submittedName>
</protein>
<gene>
    <name evidence="8" type="ORF">D1B33_16350</name>
</gene>
<feature type="transmembrane region" description="Helical" evidence="6">
    <location>
        <begin position="131"/>
        <end position="150"/>
    </location>
</feature>
<dbReference type="RefSeq" id="WP_118877480.1">
    <property type="nucleotide sequence ID" value="NZ_QWEI01000012.1"/>
</dbReference>
<feature type="transmembrane region" description="Helical" evidence="6">
    <location>
        <begin position="239"/>
        <end position="261"/>
    </location>
</feature>
<dbReference type="GO" id="GO:0005886">
    <property type="term" value="C:plasma membrane"/>
    <property type="evidence" value="ECO:0007669"/>
    <property type="project" value="UniProtKB-SubCell"/>
</dbReference>
<dbReference type="OrthoDB" id="9797953at2"/>
<dbReference type="GO" id="GO:0022857">
    <property type="term" value="F:transmembrane transporter activity"/>
    <property type="evidence" value="ECO:0007669"/>
    <property type="project" value="InterPro"/>
</dbReference>
<dbReference type="AlphaFoldDB" id="A0A396S9X0"/>
<keyword evidence="2" id="KW-0813">Transport</keyword>
<evidence type="ECO:0000256" key="5">
    <source>
        <dbReference type="ARBA" id="ARBA00023136"/>
    </source>
</evidence>
<feature type="transmembrane region" description="Helical" evidence="6">
    <location>
        <begin position="7"/>
        <end position="27"/>
    </location>
</feature>
<dbReference type="EMBL" id="QWEI01000012">
    <property type="protein sequence ID" value="RHW32739.1"/>
    <property type="molecule type" value="Genomic_DNA"/>
</dbReference>
<keyword evidence="4 6" id="KW-1133">Transmembrane helix</keyword>
<keyword evidence="9" id="KW-1185">Reference proteome</keyword>
<organism evidence="8 9">
    <name type="scientific">Ureibacillus yapensis</name>
    <dbReference type="NCBI Taxonomy" id="2304605"/>
    <lineage>
        <taxon>Bacteria</taxon>
        <taxon>Bacillati</taxon>
        <taxon>Bacillota</taxon>
        <taxon>Bacilli</taxon>
        <taxon>Bacillales</taxon>
        <taxon>Caryophanaceae</taxon>
        <taxon>Ureibacillus</taxon>
    </lineage>
</organism>
<keyword evidence="5 6" id="KW-0472">Membrane</keyword>
<dbReference type="Gene3D" id="1.20.1250.20">
    <property type="entry name" value="MFS general substrate transporter like domains"/>
    <property type="match status" value="1"/>
</dbReference>
<comment type="caution">
    <text evidence="8">The sequence shown here is derived from an EMBL/GenBank/DDBJ whole genome shotgun (WGS) entry which is preliminary data.</text>
</comment>
<dbReference type="Pfam" id="PF06779">
    <property type="entry name" value="MFS_4"/>
    <property type="match status" value="1"/>
</dbReference>
<reference evidence="8 9" key="1">
    <citation type="submission" date="2018-08" db="EMBL/GenBank/DDBJ databases">
        <title>Lysinibacillus sp. YLB-03 draft genome sequence.</title>
        <authorList>
            <person name="Yu L."/>
        </authorList>
    </citation>
    <scope>NUCLEOTIDE SEQUENCE [LARGE SCALE GENOMIC DNA]</scope>
    <source>
        <strain evidence="8 9">YLB-03</strain>
    </source>
</reference>
<sequence length="394" mass="43340">MSRQHIGVLFGGVLMLVVAMGISRFAFTPILPFMRLDEGLSFDEGGYLASSNYVGYFVGALGAGFIYRNKKSFLLINVLFNVLSVFFMGVTHSFWLWIILRFIAGATSGFIFVLTSSIVMDYLASHLLTRFSGFLFSGIGLGIAISGLLVPFVEPSFAWEGAWIILGIISALFLSITFYLWRKVSIQNGNKVERSKDTNIWQGFMPWLIVAYGLEGLGYIITGTFLVDIIYNIESLRPFASFSWVIAGIAAAPAAPIWMLLISRFSTVKVLSFAYILQIIGILLPVFTQTAWNVLLSAFLFGFTFVGIVALSTAYARELYPQQSGVVVSALTTVYALGQIIGPLMASWFEFYFNSFKAPLTFAGVSVAAALTTLLIGKGYSDRKSRLKVSETSN</sequence>
<feature type="transmembrane region" description="Helical" evidence="6">
    <location>
        <begin position="294"/>
        <end position="314"/>
    </location>
</feature>
<evidence type="ECO:0000256" key="6">
    <source>
        <dbReference type="SAM" id="Phobius"/>
    </source>
</evidence>
<feature type="transmembrane region" description="Helical" evidence="6">
    <location>
        <begin position="162"/>
        <end position="181"/>
    </location>
</feature>
<feature type="transmembrane region" description="Helical" evidence="6">
    <location>
        <begin position="326"/>
        <end position="346"/>
    </location>
</feature>
<feature type="transmembrane region" description="Helical" evidence="6">
    <location>
        <begin position="358"/>
        <end position="377"/>
    </location>
</feature>
<keyword evidence="3 6" id="KW-0812">Transmembrane</keyword>
<name>A0A396S9X0_9BACL</name>
<dbReference type="InterPro" id="IPR036259">
    <property type="entry name" value="MFS_trans_sf"/>
</dbReference>
<dbReference type="PANTHER" id="PTHR23537">
    <property type="match status" value="1"/>
</dbReference>
<evidence type="ECO:0000256" key="1">
    <source>
        <dbReference type="ARBA" id="ARBA00004651"/>
    </source>
</evidence>
<dbReference type="InterPro" id="IPR010645">
    <property type="entry name" value="MFS_4"/>
</dbReference>
<evidence type="ECO:0000256" key="2">
    <source>
        <dbReference type="ARBA" id="ARBA00022448"/>
    </source>
</evidence>
<dbReference type="SUPFAM" id="SSF103473">
    <property type="entry name" value="MFS general substrate transporter"/>
    <property type="match status" value="1"/>
</dbReference>
<feature type="domain" description="Major facilitator superfamily (MFS) profile" evidence="7">
    <location>
        <begin position="5"/>
        <end position="381"/>
    </location>
</feature>
<feature type="transmembrane region" description="Helical" evidence="6">
    <location>
        <begin position="268"/>
        <end position="288"/>
    </location>
</feature>
<dbReference type="Proteomes" id="UP000265692">
    <property type="component" value="Unassembled WGS sequence"/>
</dbReference>
<evidence type="ECO:0000259" key="7">
    <source>
        <dbReference type="PROSITE" id="PS50850"/>
    </source>
</evidence>
<feature type="transmembrane region" description="Helical" evidence="6">
    <location>
        <begin position="204"/>
        <end position="227"/>
    </location>
</feature>
<dbReference type="PANTHER" id="PTHR23537:SF1">
    <property type="entry name" value="SUGAR TRANSPORTER"/>
    <property type="match status" value="1"/>
</dbReference>
<comment type="subcellular location">
    <subcellularLocation>
        <location evidence="1">Cell membrane</location>
        <topology evidence="1">Multi-pass membrane protein</topology>
    </subcellularLocation>
</comment>
<evidence type="ECO:0000313" key="8">
    <source>
        <dbReference type="EMBL" id="RHW32739.1"/>
    </source>
</evidence>
<dbReference type="InterPro" id="IPR020846">
    <property type="entry name" value="MFS_dom"/>
</dbReference>